<dbReference type="EMBL" id="BMWG01000015">
    <property type="protein sequence ID" value="GGZ44703.1"/>
    <property type="molecule type" value="Genomic_DNA"/>
</dbReference>
<name>A0A918QGR9_9ACTN</name>
<proteinExistence type="predicted"/>
<accession>A0A918QGR9</accession>
<dbReference type="Proteomes" id="UP000630936">
    <property type="component" value="Unassembled WGS sequence"/>
</dbReference>
<organism evidence="2 3">
    <name type="scientific">Streptomyces inusitatus</name>
    <dbReference type="NCBI Taxonomy" id="68221"/>
    <lineage>
        <taxon>Bacteria</taxon>
        <taxon>Bacillati</taxon>
        <taxon>Actinomycetota</taxon>
        <taxon>Actinomycetes</taxon>
        <taxon>Kitasatosporales</taxon>
        <taxon>Streptomycetaceae</taxon>
        <taxon>Streptomyces</taxon>
    </lineage>
</organism>
<dbReference type="RefSeq" id="WP_190124871.1">
    <property type="nucleotide sequence ID" value="NZ_BMWG01000015.1"/>
</dbReference>
<protein>
    <submittedName>
        <fullName evidence="2">Uncharacterized protein</fullName>
    </submittedName>
</protein>
<evidence type="ECO:0000313" key="3">
    <source>
        <dbReference type="Proteomes" id="UP000630936"/>
    </source>
</evidence>
<gene>
    <name evidence="2" type="ORF">GCM10010387_43750</name>
</gene>
<feature type="region of interest" description="Disordered" evidence="1">
    <location>
        <begin position="24"/>
        <end position="56"/>
    </location>
</feature>
<evidence type="ECO:0000256" key="1">
    <source>
        <dbReference type="SAM" id="MobiDB-lite"/>
    </source>
</evidence>
<keyword evidence="3" id="KW-1185">Reference proteome</keyword>
<feature type="compositionally biased region" description="Basic and acidic residues" evidence="1">
    <location>
        <begin position="36"/>
        <end position="48"/>
    </location>
</feature>
<reference evidence="2" key="1">
    <citation type="journal article" date="2014" name="Int. J. Syst. Evol. Microbiol.">
        <title>Complete genome sequence of Corynebacterium casei LMG S-19264T (=DSM 44701T), isolated from a smear-ripened cheese.</title>
        <authorList>
            <consortium name="US DOE Joint Genome Institute (JGI-PGF)"/>
            <person name="Walter F."/>
            <person name="Albersmeier A."/>
            <person name="Kalinowski J."/>
            <person name="Ruckert C."/>
        </authorList>
    </citation>
    <scope>NUCLEOTIDE SEQUENCE</scope>
    <source>
        <strain evidence="2">JCM 4988</strain>
    </source>
</reference>
<dbReference type="AlphaFoldDB" id="A0A918QGR9"/>
<sequence length="56" mass="6412">MPSHVQPASHSKWVAWEFACTCGRRGRPRDTPAAAEADRQAHIRREHPGLWPSPRR</sequence>
<reference evidence="2" key="2">
    <citation type="submission" date="2020-09" db="EMBL/GenBank/DDBJ databases">
        <authorList>
            <person name="Sun Q."/>
            <person name="Ohkuma M."/>
        </authorList>
    </citation>
    <scope>NUCLEOTIDE SEQUENCE</scope>
    <source>
        <strain evidence="2">JCM 4988</strain>
    </source>
</reference>
<evidence type="ECO:0000313" key="2">
    <source>
        <dbReference type="EMBL" id="GGZ44703.1"/>
    </source>
</evidence>
<comment type="caution">
    <text evidence="2">The sequence shown here is derived from an EMBL/GenBank/DDBJ whole genome shotgun (WGS) entry which is preliminary data.</text>
</comment>